<keyword evidence="5" id="KW-1185">Reference proteome</keyword>
<dbReference type="Proteomes" id="UP000070544">
    <property type="component" value="Unassembled WGS sequence"/>
</dbReference>
<gene>
    <name evidence="4" type="ORF">M427DRAFT_152857</name>
</gene>
<evidence type="ECO:0000259" key="1">
    <source>
        <dbReference type="Pfam" id="PF20665"/>
    </source>
</evidence>
<protein>
    <submittedName>
        <fullName evidence="4">Uncharacterized protein</fullName>
    </submittedName>
</protein>
<evidence type="ECO:0000313" key="4">
    <source>
        <dbReference type="EMBL" id="KXS18883.1"/>
    </source>
</evidence>
<dbReference type="OrthoDB" id="534815at2759"/>
<dbReference type="GO" id="GO:0006888">
    <property type="term" value="P:endoplasmic reticulum to Golgi vesicle-mediated transport"/>
    <property type="evidence" value="ECO:0007669"/>
    <property type="project" value="TreeGrafter"/>
</dbReference>
<dbReference type="PANTHER" id="PTHR12205">
    <property type="entry name" value="CENTROMERE/KINETOCHORE PROTEIN ZW10"/>
    <property type="match status" value="1"/>
</dbReference>
<dbReference type="OMA" id="HHLLTMG"/>
<dbReference type="InterPro" id="IPR055148">
    <property type="entry name" value="ZW10_C_2"/>
</dbReference>
<feature type="domain" description="Centromere/kinetochore protein zw10 C-terminal" evidence="2">
    <location>
        <begin position="487"/>
        <end position="628"/>
    </location>
</feature>
<reference evidence="4 5" key="1">
    <citation type="journal article" date="2015" name="Genome Biol. Evol.">
        <title>Phylogenomic analyses indicate that early fungi evolved digesting cell walls of algal ancestors of land plants.</title>
        <authorList>
            <person name="Chang Y."/>
            <person name="Wang S."/>
            <person name="Sekimoto S."/>
            <person name="Aerts A.L."/>
            <person name="Choi C."/>
            <person name="Clum A."/>
            <person name="LaButti K.M."/>
            <person name="Lindquist E.A."/>
            <person name="Yee Ngan C."/>
            <person name="Ohm R.A."/>
            <person name="Salamov A.A."/>
            <person name="Grigoriev I.V."/>
            <person name="Spatafora J.W."/>
            <person name="Berbee M.L."/>
        </authorList>
    </citation>
    <scope>NUCLEOTIDE SEQUENCE [LARGE SCALE GENOMIC DNA]</scope>
    <source>
        <strain evidence="4 5">JEL478</strain>
    </source>
</reference>
<feature type="domain" description="ZW10 C-terminal helical" evidence="3">
    <location>
        <begin position="755"/>
        <end position="827"/>
    </location>
</feature>
<dbReference type="GO" id="GO:0007094">
    <property type="term" value="P:mitotic spindle assembly checkpoint signaling"/>
    <property type="evidence" value="ECO:0007669"/>
    <property type="project" value="TreeGrafter"/>
</dbReference>
<dbReference type="Pfam" id="PF20665">
    <property type="entry name" value="Zw10_middle"/>
    <property type="match status" value="1"/>
</dbReference>
<proteinExistence type="predicted"/>
<dbReference type="InterPro" id="IPR048344">
    <property type="entry name" value="Zw10_middle"/>
</dbReference>
<dbReference type="Pfam" id="PF22766">
    <property type="entry name" value="ZW10_C2"/>
    <property type="match status" value="2"/>
</dbReference>
<dbReference type="EMBL" id="KQ965740">
    <property type="protein sequence ID" value="KXS18883.1"/>
    <property type="molecule type" value="Genomic_DNA"/>
</dbReference>
<evidence type="ECO:0000313" key="5">
    <source>
        <dbReference type="Proteomes" id="UP000070544"/>
    </source>
</evidence>
<dbReference type="STRING" id="1344416.A0A139AQU7"/>
<dbReference type="InterPro" id="IPR046362">
    <property type="entry name" value="Zw10/DSL1_C_sf"/>
</dbReference>
<organism evidence="4 5">
    <name type="scientific">Gonapodya prolifera (strain JEL478)</name>
    <name type="common">Monoblepharis prolifera</name>
    <dbReference type="NCBI Taxonomy" id="1344416"/>
    <lineage>
        <taxon>Eukaryota</taxon>
        <taxon>Fungi</taxon>
        <taxon>Fungi incertae sedis</taxon>
        <taxon>Chytridiomycota</taxon>
        <taxon>Chytridiomycota incertae sedis</taxon>
        <taxon>Monoblepharidomycetes</taxon>
        <taxon>Monoblepharidales</taxon>
        <taxon>Gonapodyaceae</taxon>
        <taxon>Gonapodya</taxon>
    </lineage>
</organism>
<evidence type="ECO:0000259" key="2">
    <source>
        <dbReference type="Pfam" id="PF20666"/>
    </source>
</evidence>
<sequence>MSVADEAATLLSVFSSSNLAPIPESLRGSPSAINPRPIEAAISTLASQISIAKTELERGLVENTVQLRRGHGDSKLLEKKAKALLEFAEKTEGLVSDEEYGVQHRLDSLTIEKENLSTAVKVADEIVLVLELLLNLHQNYEDFTVRLSVDDYISAVHRWKIMSELSKKLPDRKALVFSEVFERCTTARSTLDLRLRDLLGHILEVSDDTKSLNVRAATSIHRTSSQNNVISTSDLLIAAALLGVPTLPSFLAPLARSFNRNILLPLVNGGTRWVSGGATHMDGYNVLVLDKAPPETPASRWNKAPAGRLYGLLLSVFAFLRNMVASNAATQSERLDVLRVMGELIWPELSQAIVSEYLDACVPDIVSGFGEFSTIARESADFETRLKNDGFIGESDFVLSTFCDNMEDHFIKRKRESTLAAARNLILKDDHKLVRVGGWEKPPPLLSTLKSIMLEKYPNMPEPVTPTFDIPHLDLRDVPPELREPVFVLPECGVSEEAVQLVELIESVMEEAAAANGEECALQLTFIVKDVITVFQGVAPLRHEKLLDTVGFSMQFHNDCMFLAHTCLTLGLKYRVRVEGKPARNPPVDGADVAPKRMEAFSVYAGDLRSLGESSFNKQLSKQRSELASIMEGTDGFDLSEPERVDVVGRVLLQCLYLLRHIGKVWHPILPRHVYHIAFGFLIDFVLGECIKGVEDLADIAEDESFRLHKLLGDFRKELPGLFSQSGPELASSSARASRVTAVNPAVSGELGHLVVDDENERRLRSYVQFYDKFCILQEIMDENFSKIMDRFRRGQLRDAGFDVAELVNLVRALFAETPLRVQNIEEISRGHPVK</sequence>
<name>A0A139AQU7_GONPJ</name>
<feature type="domain" description="ZW10 C-terminal helical" evidence="3">
    <location>
        <begin position="651"/>
        <end position="725"/>
    </location>
</feature>
<dbReference type="InterPro" id="IPR048343">
    <property type="entry name" value="ZW10_C"/>
</dbReference>
<dbReference type="GO" id="GO:0005737">
    <property type="term" value="C:cytoplasm"/>
    <property type="evidence" value="ECO:0007669"/>
    <property type="project" value="GOC"/>
</dbReference>
<dbReference type="PANTHER" id="PTHR12205:SF0">
    <property type="entry name" value="CENTROMERE_KINETOCHORE PROTEIN ZW10 HOMOLOG"/>
    <property type="match status" value="1"/>
</dbReference>
<dbReference type="Gene3D" id="1.10.357.150">
    <property type="match status" value="1"/>
</dbReference>
<feature type="domain" description="Centromere/kinetochore protein zw10 middle" evidence="1">
    <location>
        <begin position="232"/>
        <end position="426"/>
    </location>
</feature>
<dbReference type="GO" id="GO:1990423">
    <property type="term" value="C:RZZ complex"/>
    <property type="evidence" value="ECO:0007669"/>
    <property type="project" value="TreeGrafter"/>
</dbReference>
<dbReference type="AlphaFoldDB" id="A0A139AQU7"/>
<accession>A0A139AQU7</accession>
<evidence type="ECO:0000259" key="3">
    <source>
        <dbReference type="Pfam" id="PF22766"/>
    </source>
</evidence>
<dbReference type="Pfam" id="PF20666">
    <property type="entry name" value="ZW10_C"/>
    <property type="match status" value="1"/>
</dbReference>